<dbReference type="PANTHER" id="PTHR13355:SF11">
    <property type="entry name" value="GLUCOSAMINE 6-PHOSPHATE N-ACETYLTRANSFERASE"/>
    <property type="match status" value="1"/>
</dbReference>
<evidence type="ECO:0000256" key="4">
    <source>
        <dbReference type="ARBA" id="ARBA00023315"/>
    </source>
</evidence>
<dbReference type="InterPro" id="IPR039143">
    <property type="entry name" value="GNPNAT1-like"/>
</dbReference>
<proteinExistence type="evidence at transcript level"/>
<dbReference type="InterPro" id="IPR016181">
    <property type="entry name" value="Acyl_CoA_acyltransferase"/>
</dbReference>
<sequence>MTLSKESEEISLFDSEILESLDFSSSSAVFNPPITSANPGPGLRVRALQSGDDQRGFLTLLTQFTKVGDISRDEFLRTFNAMREKSGTYYIVVIEDLEKGEIIGAATLLIEQKFIRHCAKKGCVEDVVVNSSYRGRQLGKLIVVTLNLLAKALGCYKVSLNCTDSMIRFYEGVGYAKEEGNGNFLVIRL</sequence>
<dbReference type="PROSITE" id="PS51186">
    <property type="entry name" value="GNAT"/>
    <property type="match status" value="1"/>
</dbReference>
<accession>C1BNX1</accession>
<reference evidence="8" key="1">
    <citation type="submission" date="2009-03" db="EMBL/GenBank/DDBJ databases">
        <title>Caligus rogercresseyi ESTs and full-length cDNAs.</title>
        <authorList>
            <person name="Yasuike M."/>
            <person name="von Schalburg K."/>
            <person name="Cooper G."/>
            <person name="Leong J."/>
            <person name="Jones S.R.M."/>
            <person name="Koop B.F."/>
        </authorList>
    </citation>
    <scope>NUCLEOTIDE SEQUENCE</scope>
    <source>
        <tissue evidence="8">Whole body</tissue>
    </source>
</reference>
<dbReference type="InterPro" id="IPR000182">
    <property type="entry name" value="GNAT_dom"/>
</dbReference>
<evidence type="ECO:0000256" key="6">
    <source>
        <dbReference type="RuleBase" id="RU365086"/>
    </source>
</evidence>
<evidence type="ECO:0000256" key="3">
    <source>
        <dbReference type="ARBA" id="ARBA00022679"/>
    </source>
</evidence>
<keyword evidence="4 6" id="KW-0012">Acyltransferase</keyword>
<dbReference type="UniPathway" id="UPA00113">
    <property type="reaction ID" value="UER00529"/>
</dbReference>
<name>C1BNX1_CALRO</name>
<evidence type="ECO:0000313" key="8">
    <source>
        <dbReference type="EMBL" id="ACO10724.1"/>
    </source>
</evidence>
<evidence type="ECO:0000259" key="7">
    <source>
        <dbReference type="PROSITE" id="PS51186"/>
    </source>
</evidence>
<dbReference type="FunFam" id="3.40.630.30:FF:000043">
    <property type="entry name" value="Glucosamine 6-phosphate N-acetyltransferase"/>
    <property type="match status" value="1"/>
</dbReference>
<evidence type="ECO:0000256" key="2">
    <source>
        <dbReference type="ARBA" id="ARBA00006048"/>
    </source>
</evidence>
<gene>
    <name evidence="8" type="primary">GNA1</name>
</gene>
<organism evidence="8">
    <name type="scientific">Caligus rogercresseyi</name>
    <name type="common">Sea louse</name>
    <dbReference type="NCBI Taxonomy" id="217165"/>
    <lineage>
        <taxon>Eukaryota</taxon>
        <taxon>Metazoa</taxon>
        <taxon>Ecdysozoa</taxon>
        <taxon>Arthropoda</taxon>
        <taxon>Crustacea</taxon>
        <taxon>Multicrustacea</taxon>
        <taxon>Hexanauplia</taxon>
        <taxon>Copepoda</taxon>
        <taxon>Siphonostomatoida</taxon>
        <taxon>Caligidae</taxon>
        <taxon>Caligus</taxon>
    </lineage>
</organism>
<dbReference type="Gene3D" id="3.40.630.30">
    <property type="match status" value="1"/>
</dbReference>
<dbReference type="CDD" id="cd04301">
    <property type="entry name" value="NAT_SF"/>
    <property type="match status" value="1"/>
</dbReference>
<dbReference type="EMBL" id="BT076300">
    <property type="protein sequence ID" value="ACO10724.1"/>
    <property type="molecule type" value="mRNA"/>
</dbReference>
<dbReference type="AlphaFoldDB" id="C1BNX1"/>
<dbReference type="SUPFAM" id="SSF55729">
    <property type="entry name" value="Acyl-CoA N-acyltransferases (Nat)"/>
    <property type="match status" value="1"/>
</dbReference>
<dbReference type="GO" id="GO:0006048">
    <property type="term" value="P:UDP-N-acetylglucosamine biosynthetic process"/>
    <property type="evidence" value="ECO:0007669"/>
    <property type="project" value="UniProtKB-UniRule"/>
</dbReference>
<evidence type="ECO:0000256" key="5">
    <source>
        <dbReference type="ARBA" id="ARBA00048964"/>
    </source>
</evidence>
<comment type="catalytic activity">
    <reaction evidence="5 6">
        <text>D-glucosamine 6-phosphate + acetyl-CoA = N-acetyl-D-glucosamine 6-phosphate + CoA + H(+)</text>
        <dbReference type="Rhea" id="RHEA:10292"/>
        <dbReference type="ChEBI" id="CHEBI:15378"/>
        <dbReference type="ChEBI" id="CHEBI:57287"/>
        <dbReference type="ChEBI" id="CHEBI:57288"/>
        <dbReference type="ChEBI" id="CHEBI:57513"/>
        <dbReference type="ChEBI" id="CHEBI:58725"/>
        <dbReference type="EC" id="2.3.1.4"/>
    </reaction>
</comment>
<keyword evidence="3 6" id="KW-0808">Transferase</keyword>
<comment type="pathway">
    <text evidence="1 6">Nucleotide-sugar biosynthesis; UDP-N-acetyl-alpha-D-glucosamine biosynthesis; N-acetyl-alpha-D-glucosamine 1-phosphate from alpha-D-glucosamine 6-phosphate (route I): step 1/2.</text>
</comment>
<dbReference type="Pfam" id="PF00583">
    <property type="entry name" value="Acetyltransf_1"/>
    <property type="match status" value="1"/>
</dbReference>
<evidence type="ECO:0000256" key="1">
    <source>
        <dbReference type="ARBA" id="ARBA00004832"/>
    </source>
</evidence>
<protein>
    <recommendedName>
        <fullName evidence="6">Glucosamine 6-phosphate N-acetyltransferase</fullName>
        <ecNumber evidence="6">2.3.1.4</ecNumber>
    </recommendedName>
</protein>
<dbReference type="PANTHER" id="PTHR13355">
    <property type="entry name" value="GLUCOSAMINE 6-PHOSPHATE N-ACETYLTRANSFERASE"/>
    <property type="match status" value="1"/>
</dbReference>
<comment type="similarity">
    <text evidence="2 6">Belongs to the acetyltransferase family. GNA1 subfamily.</text>
</comment>
<dbReference type="GO" id="GO:0004343">
    <property type="term" value="F:glucosamine 6-phosphate N-acetyltransferase activity"/>
    <property type="evidence" value="ECO:0007669"/>
    <property type="project" value="UniProtKB-UniRule"/>
</dbReference>
<feature type="domain" description="N-acetyltransferase" evidence="7">
    <location>
        <begin position="43"/>
        <end position="189"/>
    </location>
</feature>
<dbReference type="EC" id="2.3.1.4" evidence="6"/>